<sequence>MQWILALFQLAALGGALAGPNLPGRQLPYNKKCARDGCLGSVIGKGKGLADCQSYFKTTVTPNNDEHHHRDFNVDSNIDRQHLCHHYRNRDFYCHVYVHRNDHAYERRWTKQAQRRSSRRARHSSVHEDSYGHTILRWLVCWTRQVQQCMLVSGSNCIYFYDLCADKHSCSNYHNYQCGNLDCEKYFHNLNYCDEYSDSDSYMSAQFQTR</sequence>
<evidence type="ECO:0000256" key="1">
    <source>
        <dbReference type="SAM" id="SignalP"/>
    </source>
</evidence>
<evidence type="ECO:0000313" key="2">
    <source>
        <dbReference type="EMBL" id="KAF7191198.1"/>
    </source>
</evidence>
<dbReference type="Proteomes" id="UP000660729">
    <property type="component" value="Unassembled WGS sequence"/>
</dbReference>
<keyword evidence="3" id="KW-1185">Reference proteome</keyword>
<feature type="signal peptide" evidence="1">
    <location>
        <begin position="1"/>
        <end position="18"/>
    </location>
</feature>
<proteinExistence type="predicted"/>
<organism evidence="2 3">
    <name type="scientific">Pseudocercospora fuligena</name>
    <dbReference type="NCBI Taxonomy" id="685502"/>
    <lineage>
        <taxon>Eukaryota</taxon>
        <taxon>Fungi</taxon>
        <taxon>Dikarya</taxon>
        <taxon>Ascomycota</taxon>
        <taxon>Pezizomycotina</taxon>
        <taxon>Dothideomycetes</taxon>
        <taxon>Dothideomycetidae</taxon>
        <taxon>Mycosphaerellales</taxon>
        <taxon>Mycosphaerellaceae</taxon>
        <taxon>Pseudocercospora</taxon>
    </lineage>
</organism>
<dbReference type="AlphaFoldDB" id="A0A8H6RHW1"/>
<reference evidence="2" key="1">
    <citation type="submission" date="2020-04" db="EMBL/GenBank/DDBJ databases">
        <title>Draft genome resource of the tomato pathogen Pseudocercospora fuligena.</title>
        <authorList>
            <person name="Zaccaron A."/>
        </authorList>
    </citation>
    <scope>NUCLEOTIDE SEQUENCE</scope>
    <source>
        <strain evidence="2">PF001</strain>
    </source>
</reference>
<evidence type="ECO:0000313" key="3">
    <source>
        <dbReference type="Proteomes" id="UP000660729"/>
    </source>
</evidence>
<keyword evidence="1" id="KW-0732">Signal</keyword>
<dbReference type="EMBL" id="JABCIY010000158">
    <property type="protein sequence ID" value="KAF7191198.1"/>
    <property type="molecule type" value="Genomic_DNA"/>
</dbReference>
<name>A0A8H6RHW1_9PEZI</name>
<protein>
    <submittedName>
        <fullName evidence="2">Uncharacterized protein</fullName>
    </submittedName>
</protein>
<accession>A0A8H6RHW1</accession>
<feature type="chain" id="PRO_5034559383" evidence="1">
    <location>
        <begin position="19"/>
        <end position="210"/>
    </location>
</feature>
<comment type="caution">
    <text evidence="2">The sequence shown here is derived from an EMBL/GenBank/DDBJ whole genome shotgun (WGS) entry which is preliminary data.</text>
</comment>
<gene>
    <name evidence="2" type="ORF">HII31_07221</name>
</gene>